<sequence>MKDFHCSDAGMKCDFVARGESKDEILRQAGQHAQQAHQMTVTPELAKKVETLIHDEGSEEHRRSMAARH</sequence>
<keyword evidence="2" id="KW-1185">Reference proteome</keyword>
<organism evidence="1 2">
    <name type="scientific">Anaeromyxobacter diazotrophicus</name>
    <dbReference type="NCBI Taxonomy" id="2590199"/>
    <lineage>
        <taxon>Bacteria</taxon>
        <taxon>Pseudomonadati</taxon>
        <taxon>Myxococcota</taxon>
        <taxon>Myxococcia</taxon>
        <taxon>Myxococcales</taxon>
        <taxon>Cystobacterineae</taxon>
        <taxon>Anaeromyxobacteraceae</taxon>
        <taxon>Anaeromyxobacter</taxon>
    </lineage>
</organism>
<gene>
    <name evidence="1" type="ORF">AMYX_19380</name>
</gene>
<dbReference type="Proteomes" id="UP000503640">
    <property type="component" value="Unassembled WGS sequence"/>
</dbReference>
<dbReference type="EMBL" id="BJTG01000004">
    <property type="protein sequence ID" value="GEJ57197.1"/>
    <property type="molecule type" value="Genomic_DNA"/>
</dbReference>
<name>A0A7I9VMI4_9BACT</name>
<dbReference type="InterPro" id="IPR009409">
    <property type="entry name" value="DUF1059"/>
</dbReference>
<dbReference type="RefSeq" id="WP_176064675.1">
    <property type="nucleotide sequence ID" value="NZ_BJTG01000004.1"/>
</dbReference>
<accession>A0A7I9VMI4</accession>
<evidence type="ECO:0000313" key="2">
    <source>
        <dbReference type="Proteomes" id="UP000503640"/>
    </source>
</evidence>
<evidence type="ECO:0000313" key="1">
    <source>
        <dbReference type="EMBL" id="GEJ57197.1"/>
    </source>
</evidence>
<proteinExistence type="predicted"/>
<dbReference type="AlphaFoldDB" id="A0A7I9VMI4"/>
<reference evidence="2" key="1">
    <citation type="journal article" date="2020" name="Appl. Environ. Microbiol.">
        <title>Diazotrophic Anaeromyxobacter Isolates from Soils.</title>
        <authorList>
            <person name="Masuda Y."/>
            <person name="Yamanaka H."/>
            <person name="Xu Z.X."/>
            <person name="Shiratori Y."/>
            <person name="Aono T."/>
            <person name="Amachi S."/>
            <person name="Senoo K."/>
            <person name="Itoh H."/>
        </authorList>
    </citation>
    <scope>NUCLEOTIDE SEQUENCE [LARGE SCALE GENOMIC DNA]</scope>
    <source>
        <strain evidence="2">R267</strain>
    </source>
</reference>
<protein>
    <recommendedName>
        <fullName evidence="3">DUF1059 domain-containing protein</fullName>
    </recommendedName>
</protein>
<dbReference type="Pfam" id="PF06348">
    <property type="entry name" value="DUF1059"/>
    <property type="match status" value="1"/>
</dbReference>
<comment type="caution">
    <text evidence="1">The sequence shown here is derived from an EMBL/GenBank/DDBJ whole genome shotgun (WGS) entry which is preliminary data.</text>
</comment>
<evidence type="ECO:0008006" key="3">
    <source>
        <dbReference type="Google" id="ProtNLM"/>
    </source>
</evidence>